<feature type="domain" description="STAS" evidence="3">
    <location>
        <begin position="1"/>
        <end position="94"/>
    </location>
</feature>
<dbReference type="InterPro" id="IPR058548">
    <property type="entry name" value="MlaB-like_STAS"/>
</dbReference>
<accession>A0A840BNJ8</accession>
<comment type="similarity">
    <text evidence="1 2">Belongs to the anti-sigma-factor antagonist family.</text>
</comment>
<dbReference type="NCBIfam" id="TIGR00377">
    <property type="entry name" value="ant_ant_sig"/>
    <property type="match status" value="1"/>
</dbReference>
<dbReference type="PANTHER" id="PTHR33495:SF15">
    <property type="entry name" value="STAS DOMAIN-CONTAINING PROTEIN"/>
    <property type="match status" value="1"/>
</dbReference>
<sequence>METEKRVVALRGRLVFAQHREFNQAVDEALASDATEIVLNLREVDYLDSAALGMLLLARARAKEAGKTISIEGTQGLVKQVLQIANFQNLFSIS</sequence>
<dbReference type="CDD" id="cd07043">
    <property type="entry name" value="STAS_anti-anti-sigma_factors"/>
    <property type="match status" value="1"/>
</dbReference>
<protein>
    <recommendedName>
        <fullName evidence="2">Anti-sigma factor antagonist</fullName>
    </recommendedName>
</protein>
<dbReference type="PROSITE" id="PS50801">
    <property type="entry name" value="STAS"/>
    <property type="match status" value="1"/>
</dbReference>
<dbReference type="Pfam" id="PF13466">
    <property type="entry name" value="STAS_2"/>
    <property type="match status" value="1"/>
</dbReference>
<dbReference type="SUPFAM" id="SSF52091">
    <property type="entry name" value="SpoIIaa-like"/>
    <property type="match status" value="1"/>
</dbReference>
<dbReference type="RefSeq" id="WP_183636042.1">
    <property type="nucleotide sequence ID" value="NZ_BAABLE010000005.1"/>
</dbReference>
<dbReference type="AlphaFoldDB" id="A0A840BNJ8"/>
<evidence type="ECO:0000259" key="3">
    <source>
        <dbReference type="PROSITE" id="PS50801"/>
    </source>
</evidence>
<dbReference type="InterPro" id="IPR036513">
    <property type="entry name" value="STAS_dom_sf"/>
</dbReference>
<evidence type="ECO:0000256" key="1">
    <source>
        <dbReference type="ARBA" id="ARBA00009013"/>
    </source>
</evidence>
<name>A0A840BNJ8_9RHOO</name>
<gene>
    <name evidence="4" type="ORF">GGR36_003500</name>
</gene>
<dbReference type="GO" id="GO:0043856">
    <property type="term" value="F:anti-sigma factor antagonist activity"/>
    <property type="evidence" value="ECO:0007669"/>
    <property type="project" value="InterPro"/>
</dbReference>
<dbReference type="PANTHER" id="PTHR33495">
    <property type="entry name" value="ANTI-SIGMA FACTOR ANTAGONIST TM_1081-RELATED-RELATED"/>
    <property type="match status" value="1"/>
</dbReference>
<evidence type="ECO:0000313" key="5">
    <source>
        <dbReference type="Proteomes" id="UP000561045"/>
    </source>
</evidence>
<comment type="caution">
    <text evidence="4">The sequence shown here is derived from an EMBL/GenBank/DDBJ whole genome shotgun (WGS) entry which is preliminary data.</text>
</comment>
<keyword evidence="5" id="KW-1185">Reference proteome</keyword>
<evidence type="ECO:0000313" key="4">
    <source>
        <dbReference type="EMBL" id="MBB4014154.1"/>
    </source>
</evidence>
<organism evidence="4 5">
    <name type="scientific">Niveibacterium umoris</name>
    <dbReference type="NCBI Taxonomy" id="1193620"/>
    <lineage>
        <taxon>Bacteria</taxon>
        <taxon>Pseudomonadati</taxon>
        <taxon>Pseudomonadota</taxon>
        <taxon>Betaproteobacteria</taxon>
        <taxon>Rhodocyclales</taxon>
        <taxon>Rhodocyclaceae</taxon>
        <taxon>Niveibacterium</taxon>
    </lineage>
</organism>
<dbReference type="Gene3D" id="3.30.750.24">
    <property type="entry name" value="STAS domain"/>
    <property type="match status" value="1"/>
</dbReference>
<proteinExistence type="inferred from homology"/>
<dbReference type="InterPro" id="IPR003658">
    <property type="entry name" value="Anti-sigma_ant"/>
</dbReference>
<dbReference type="Proteomes" id="UP000561045">
    <property type="component" value="Unassembled WGS sequence"/>
</dbReference>
<evidence type="ECO:0000256" key="2">
    <source>
        <dbReference type="RuleBase" id="RU003749"/>
    </source>
</evidence>
<dbReference type="EMBL" id="JACIET010000002">
    <property type="protein sequence ID" value="MBB4014154.1"/>
    <property type="molecule type" value="Genomic_DNA"/>
</dbReference>
<reference evidence="4 5" key="1">
    <citation type="submission" date="2020-08" db="EMBL/GenBank/DDBJ databases">
        <title>Genomic Encyclopedia of Type Strains, Phase IV (KMG-IV): sequencing the most valuable type-strain genomes for metagenomic binning, comparative biology and taxonomic classification.</title>
        <authorList>
            <person name="Goeker M."/>
        </authorList>
    </citation>
    <scope>NUCLEOTIDE SEQUENCE [LARGE SCALE GENOMIC DNA]</scope>
    <source>
        <strain evidence="4 5">DSM 106739</strain>
    </source>
</reference>
<dbReference type="InterPro" id="IPR002645">
    <property type="entry name" value="STAS_dom"/>
</dbReference>